<dbReference type="KEGG" id="sata:C5746_42055"/>
<name>A0A2Z5JPW0_STRAR</name>
<dbReference type="RefSeq" id="WP_114248718.1">
    <property type="nucleotide sequence ID" value="NZ_CP027306.1"/>
</dbReference>
<dbReference type="GeneID" id="95524783"/>
<evidence type="ECO:0000313" key="3">
    <source>
        <dbReference type="Proteomes" id="UP000252698"/>
    </source>
</evidence>
<evidence type="ECO:0000256" key="1">
    <source>
        <dbReference type="SAM" id="MobiDB-lite"/>
    </source>
</evidence>
<dbReference type="EMBL" id="CP027306">
    <property type="protein sequence ID" value="AXE82338.1"/>
    <property type="molecule type" value="Genomic_DNA"/>
</dbReference>
<dbReference type="Proteomes" id="UP000252698">
    <property type="component" value="Chromosome"/>
</dbReference>
<organism evidence="2 3">
    <name type="scientific">Streptomyces atratus</name>
    <dbReference type="NCBI Taxonomy" id="1893"/>
    <lineage>
        <taxon>Bacteria</taxon>
        <taxon>Bacillati</taxon>
        <taxon>Actinomycetota</taxon>
        <taxon>Actinomycetes</taxon>
        <taxon>Kitasatosporales</taxon>
        <taxon>Streptomycetaceae</taxon>
        <taxon>Streptomyces</taxon>
    </lineage>
</organism>
<feature type="region of interest" description="Disordered" evidence="1">
    <location>
        <begin position="42"/>
        <end position="81"/>
    </location>
</feature>
<reference evidence="2 3" key="1">
    <citation type="journal article" date="2018" name="Front. Microbiol.">
        <title>Genome Sequencing of Streptomyces atratus SCSIOZH16 and Activation Production of Nocardamine via Metabolic Engineering.</title>
        <authorList>
            <person name="Li Y."/>
            <person name="Zhang C."/>
            <person name="Liu C."/>
            <person name="Ju J."/>
            <person name="Ma J."/>
        </authorList>
    </citation>
    <scope>NUCLEOTIDE SEQUENCE [LARGE SCALE GENOMIC DNA]</scope>
    <source>
        <strain evidence="2 3">SCSIO_ZH16</strain>
    </source>
</reference>
<accession>A0A2Z5JPW0</accession>
<evidence type="ECO:0000313" key="2">
    <source>
        <dbReference type="EMBL" id="AXE82338.1"/>
    </source>
</evidence>
<proteinExistence type="predicted"/>
<protein>
    <submittedName>
        <fullName evidence="2">Uncharacterized protein</fullName>
    </submittedName>
</protein>
<dbReference type="AlphaFoldDB" id="A0A2Z5JPW0"/>
<sequence length="81" mass="8927">MANCANCSTALDITEAANALAAEGHPVDHDDLATITPCITRTNYPARPRTPRPVPRRTRRLSGRWSDAACPRQMPSTDRRL</sequence>
<gene>
    <name evidence="2" type="ORF">C5746_42055</name>
</gene>